<feature type="compositionally biased region" description="Low complexity" evidence="1">
    <location>
        <begin position="404"/>
        <end position="416"/>
    </location>
</feature>
<gene>
    <name evidence="2" type="ORF">BDA99DRAFT_524799</name>
</gene>
<feature type="compositionally biased region" description="Polar residues" evidence="1">
    <location>
        <begin position="295"/>
        <end position="308"/>
    </location>
</feature>
<protein>
    <submittedName>
        <fullName evidence="2">Uncharacterized protein</fullName>
    </submittedName>
</protein>
<feature type="region of interest" description="Disordered" evidence="1">
    <location>
        <begin position="328"/>
        <end position="347"/>
    </location>
</feature>
<dbReference type="Proteomes" id="UP001209540">
    <property type="component" value="Unassembled WGS sequence"/>
</dbReference>
<feature type="region of interest" description="Disordered" evidence="1">
    <location>
        <begin position="357"/>
        <end position="416"/>
    </location>
</feature>
<accession>A0AAD5JPF4</accession>
<proteinExistence type="predicted"/>
<feature type="compositionally biased region" description="Polar residues" evidence="1">
    <location>
        <begin position="222"/>
        <end position="240"/>
    </location>
</feature>
<evidence type="ECO:0000313" key="2">
    <source>
        <dbReference type="EMBL" id="KAI9248486.1"/>
    </source>
</evidence>
<organism evidence="2 3">
    <name type="scientific">Phascolomyces articulosus</name>
    <dbReference type="NCBI Taxonomy" id="60185"/>
    <lineage>
        <taxon>Eukaryota</taxon>
        <taxon>Fungi</taxon>
        <taxon>Fungi incertae sedis</taxon>
        <taxon>Mucoromycota</taxon>
        <taxon>Mucoromycotina</taxon>
        <taxon>Mucoromycetes</taxon>
        <taxon>Mucorales</taxon>
        <taxon>Lichtheimiaceae</taxon>
        <taxon>Phascolomyces</taxon>
    </lineage>
</organism>
<feature type="compositionally biased region" description="Polar residues" evidence="1">
    <location>
        <begin position="328"/>
        <end position="337"/>
    </location>
</feature>
<feature type="region of interest" description="Disordered" evidence="1">
    <location>
        <begin position="295"/>
        <end position="317"/>
    </location>
</feature>
<reference evidence="2" key="2">
    <citation type="submission" date="2023-02" db="EMBL/GenBank/DDBJ databases">
        <authorList>
            <consortium name="DOE Joint Genome Institute"/>
            <person name="Mondo S.J."/>
            <person name="Chang Y."/>
            <person name="Wang Y."/>
            <person name="Ahrendt S."/>
            <person name="Andreopoulos W."/>
            <person name="Barry K."/>
            <person name="Beard J."/>
            <person name="Benny G.L."/>
            <person name="Blankenship S."/>
            <person name="Bonito G."/>
            <person name="Cuomo C."/>
            <person name="Desiro A."/>
            <person name="Gervers K.A."/>
            <person name="Hundley H."/>
            <person name="Kuo A."/>
            <person name="LaButti K."/>
            <person name="Lang B.F."/>
            <person name="Lipzen A."/>
            <person name="O'Donnell K."/>
            <person name="Pangilinan J."/>
            <person name="Reynolds N."/>
            <person name="Sandor L."/>
            <person name="Smith M.W."/>
            <person name="Tsang A."/>
            <person name="Grigoriev I.V."/>
            <person name="Stajich J.E."/>
            <person name="Spatafora J.W."/>
        </authorList>
    </citation>
    <scope>NUCLEOTIDE SEQUENCE</scope>
    <source>
        <strain evidence="2">RSA 2281</strain>
    </source>
</reference>
<comment type="caution">
    <text evidence="2">The sequence shown here is derived from an EMBL/GenBank/DDBJ whole genome shotgun (WGS) entry which is preliminary data.</text>
</comment>
<evidence type="ECO:0000256" key="1">
    <source>
        <dbReference type="SAM" id="MobiDB-lite"/>
    </source>
</evidence>
<reference evidence="2" key="1">
    <citation type="journal article" date="2022" name="IScience">
        <title>Evolution of zygomycete secretomes and the origins of terrestrial fungal ecologies.</title>
        <authorList>
            <person name="Chang Y."/>
            <person name="Wang Y."/>
            <person name="Mondo S."/>
            <person name="Ahrendt S."/>
            <person name="Andreopoulos W."/>
            <person name="Barry K."/>
            <person name="Beard J."/>
            <person name="Benny G.L."/>
            <person name="Blankenship S."/>
            <person name="Bonito G."/>
            <person name="Cuomo C."/>
            <person name="Desiro A."/>
            <person name="Gervers K.A."/>
            <person name="Hundley H."/>
            <person name="Kuo A."/>
            <person name="LaButti K."/>
            <person name="Lang B.F."/>
            <person name="Lipzen A."/>
            <person name="O'Donnell K."/>
            <person name="Pangilinan J."/>
            <person name="Reynolds N."/>
            <person name="Sandor L."/>
            <person name="Smith M.E."/>
            <person name="Tsang A."/>
            <person name="Grigoriev I.V."/>
            <person name="Stajich J.E."/>
            <person name="Spatafora J.W."/>
        </authorList>
    </citation>
    <scope>NUCLEOTIDE SEQUENCE</scope>
    <source>
        <strain evidence="2">RSA 2281</strain>
    </source>
</reference>
<feature type="region of interest" description="Disordered" evidence="1">
    <location>
        <begin position="202"/>
        <end position="242"/>
    </location>
</feature>
<dbReference type="EMBL" id="JAIXMP010000038">
    <property type="protein sequence ID" value="KAI9248486.1"/>
    <property type="molecule type" value="Genomic_DNA"/>
</dbReference>
<keyword evidence="3" id="KW-1185">Reference proteome</keyword>
<name>A0AAD5JPF4_9FUNG</name>
<sequence length="634" mass="72227">MEDQPSSIIVPIRKMTSQERANAWEFTIDITRQPRKNDLKGGFYSIRWLRGNEGIPAHGQQFKDPDTNGLIYFLMGIRDAIQICPRENPLVLTIKEKKLFTFLTSGFQNKASIKGYNDSILYPFIKHIRTMIVTRPALTEARRKGKKNYYSFVSSIVTQYERYDMTETDLPRLTSENLRRLNEQNPPDPSDTLHSVSWSTRAIPEPSHQQRQVNKRAPLKNTPKSQPQKIQNVATSSGTSAPAFPSYSLRNPIYMPTVPFIPIISQQPQTTGIPSSFILPPASQQHLQPELQNIASSSRTDTPSNPSQPHGGVPNIQLDSFSLFDFQQPQATGTPSSFILPPAPQQQLQPEIQNIASSSRTDTPAIRSQPHGDPSNIQPAPYSSFGFQRPRETMLSPPSPLPSPQQQHQRTIPNTSSSTITIAQAISSRPHEPSTSYIPTLPYSPSTLQQPQVTESSSFILPPTQQQLQSQISENIASSSPEIQTRLRRSARLQEKMKNLTLESNDFIPLDVDEPKILQRREKKMRHRLLKMTRNLTEKNEQQHHHRQESNKRRRLSLDFDAVDMTIAYDDIRMSINRRYRNSVDEIVHWIDGLPEDDPLKKRKLDRAIRGFAHETQDEEEGEDQDVFIDALEE</sequence>
<dbReference type="AlphaFoldDB" id="A0AAD5JPF4"/>
<evidence type="ECO:0000313" key="3">
    <source>
        <dbReference type="Proteomes" id="UP001209540"/>
    </source>
</evidence>